<dbReference type="RefSeq" id="WP_189308623.1">
    <property type="nucleotide sequence ID" value="NZ_BMRP01000088.1"/>
</dbReference>
<comment type="caution">
    <text evidence="2">The sequence shown here is derived from an EMBL/GenBank/DDBJ whole genome shotgun (WGS) entry which is preliminary data.</text>
</comment>
<dbReference type="EMBL" id="BMRP01000088">
    <property type="protein sequence ID" value="GGV03740.1"/>
    <property type="molecule type" value="Genomic_DNA"/>
</dbReference>
<keyword evidence="3" id="KW-1185">Reference proteome</keyword>
<dbReference type="PANTHER" id="PTHR33498">
    <property type="entry name" value="TRANSPOSASE FOR INSERTION SEQUENCE ELEMENT IS1557"/>
    <property type="match status" value="1"/>
</dbReference>
<dbReference type="Proteomes" id="UP000654471">
    <property type="component" value="Unassembled WGS sequence"/>
</dbReference>
<evidence type="ECO:0000313" key="2">
    <source>
        <dbReference type="EMBL" id="GGV03740.1"/>
    </source>
</evidence>
<evidence type="ECO:0000313" key="3">
    <source>
        <dbReference type="Proteomes" id="UP000654471"/>
    </source>
</evidence>
<dbReference type="InterPro" id="IPR047951">
    <property type="entry name" value="Transpos_ISL3"/>
</dbReference>
<accession>A0ABQ2VRK0</accession>
<protein>
    <recommendedName>
        <fullName evidence="1">Transposase IS204/IS1001/IS1096/IS1165 zinc-finger domain-containing protein</fullName>
    </recommendedName>
</protein>
<feature type="domain" description="Transposase IS204/IS1001/IS1096/IS1165 zinc-finger" evidence="1">
    <location>
        <begin position="34"/>
        <end position="76"/>
    </location>
</feature>
<sequence length="87" mass="9463">MLWTAFSHLKSVAVEEITVEEITVAVAARVVSREAPCPGCGCTSSRIHGRYHRPLADLAVAGRKVVIEILGRRFLCGTPEGGRRTFV</sequence>
<dbReference type="PANTHER" id="PTHR33498:SF1">
    <property type="entry name" value="TRANSPOSASE FOR INSERTION SEQUENCE ELEMENT IS1557"/>
    <property type="match status" value="1"/>
</dbReference>
<reference evidence="3" key="1">
    <citation type="journal article" date="2019" name="Int. J. Syst. Evol. Microbiol.">
        <title>The Global Catalogue of Microorganisms (GCM) 10K type strain sequencing project: providing services to taxonomists for standard genome sequencing and annotation.</title>
        <authorList>
            <consortium name="The Broad Institute Genomics Platform"/>
            <consortium name="The Broad Institute Genome Sequencing Center for Infectious Disease"/>
            <person name="Wu L."/>
            <person name="Ma J."/>
        </authorList>
    </citation>
    <scope>NUCLEOTIDE SEQUENCE [LARGE SCALE GENOMIC DNA]</scope>
    <source>
        <strain evidence="3">JCM 3399</strain>
    </source>
</reference>
<proteinExistence type="predicted"/>
<dbReference type="Pfam" id="PF14690">
    <property type="entry name" value="Zn_ribbon_ISL3"/>
    <property type="match status" value="1"/>
</dbReference>
<evidence type="ECO:0000259" key="1">
    <source>
        <dbReference type="Pfam" id="PF14690"/>
    </source>
</evidence>
<gene>
    <name evidence="2" type="ORF">GCM10010211_83770</name>
</gene>
<name>A0ABQ2VRK0_9ACTN</name>
<organism evidence="2 3">
    <name type="scientific">Streptomyces albospinus</name>
    <dbReference type="NCBI Taxonomy" id="285515"/>
    <lineage>
        <taxon>Bacteria</taxon>
        <taxon>Bacillati</taxon>
        <taxon>Actinomycetota</taxon>
        <taxon>Actinomycetes</taxon>
        <taxon>Kitasatosporales</taxon>
        <taxon>Streptomycetaceae</taxon>
        <taxon>Streptomyces</taxon>
    </lineage>
</organism>
<dbReference type="InterPro" id="IPR029261">
    <property type="entry name" value="Transposase_Znf"/>
</dbReference>